<evidence type="ECO:0000313" key="3">
    <source>
        <dbReference type="Proteomes" id="UP001597252"/>
    </source>
</evidence>
<reference evidence="3" key="1">
    <citation type="journal article" date="2019" name="Int. J. Syst. Evol. Microbiol.">
        <title>The Global Catalogue of Microorganisms (GCM) 10K type strain sequencing project: providing services to taxonomists for standard genome sequencing and annotation.</title>
        <authorList>
            <consortium name="The Broad Institute Genomics Platform"/>
            <consortium name="The Broad Institute Genome Sequencing Center for Infectious Disease"/>
            <person name="Wu L."/>
            <person name="Ma J."/>
        </authorList>
    </citation>
    <scope>NUCLEOTIDE SEQUENCE [LARGE SCALE GENOMIC DNA]</scope>
    <source>
        <strain evidence="3">CCM 8903</strain>
    </source>
</reference>
<dbReference type="Pfam" id="PF02230">
    <property type="entry name" value="Abhydrolase_2"/>
    <property type="match status" value="1"/>
</dbReference>
<sequence length="200" mass="21689">MTIFRPGQNRQPLLLLHGTGGSERDLLPIGRLLDPAAPLLAIGGRVVENGQSRYFRHTANGAFDQSDLEHQTTWLLTTAMAALADHGLAKRPITVVGYSNGANIAAYALLHRATPFASAILFHATTVSAQNDPSLPAIPTWLSFGTNDPYVSPAAFTALSARLQQNHAPLTIYRHAHGHRLTHAELLAARDWLQRILKGV</sequence>
<dbReference type="SUPFAM" id="SSF53474">
    <property type="entry name" value="alpha/beta-Hydrolases"/>
    <property type="match status" value="1"/>
</dbReference>
<keyword evidence="3" id="KW-1185">Reference proteome</keyword>
<dbReference type="EMBL" id="JBHTON010000005">
    <property type="protein sequence ID" value="MFD1484162.1"/>
    <property type="molecule type" value="Genomic_DNA"/>
</dbReference>
<feature type="domain" description="Phospholipase/carboxylesterase/thioesterase" evidence="1">
    <location>
        <begin position="81"/>
        <end position="194"/>
    </location>
</feature>
<dbReference type="Proteomes" id="UP001597252">
    <property type="component" value="Unassembled WGS sequence"/>
</dbReference>
<dbReference type="RefSeq" id="WP_164508402.1">
    <property type="nucleotide sequence ID" value="NZ_JBHTON010000005.1"/>
</dbReference>
<name>A0ABW4E2K8_9LACO</name>
<gene>
    <name evidence="2" type="ORF">ACFQ5J_02830</name>
</gene>
<proteinExistence type="predicted"/>
<evidence type="ECO:0000259" key="1">
    <source>
        <dbReference type="Pfam" id="PF02230"/>
    </source>
</evidence>
<accession>A0ABW4E2K8</accession>
<dbReference type="GO" id="GO:0016787">
    <property type="term" value="F:hydrolase activity"/>
    <property type="evidence" value="ECO:0007669"/>
    <property type="project" value="UniProtKB-KW"/>
</dbReference>
<dbReference type="InterPro" id="IPR003140">
    <property type="entry name" value="PLipase/COase/thioEstase"/>
</dbReference>
<evidence type="ECO:0000313" key="2">
    <source>
        <dbReference type="EMBL" id="MFD1484162.1"/>
    </source>
</evidence>
<keyword evidence="2" id="KW-0378">Hydrolase</keyword>
<dbReference type="Gene3D" id="3.40.50.1820">
    <property type="entry name" value="alpha/beta hydrolase"/>
    <property type="match status" value="1"/>
</dbReference>
<comment type="caution">
    <text evidence="2">The sequence shown here is derived from an EMBL/GenBank/DDBJ whole genome shotgun (WGS) entry which is preliminary data.</text>
</comment>
<dbReference type="InterPro" id="IPR029058">
    <property type="entry name" value="AB_hydrolase_fold"/>
</dbReference>
<organism evidence="2 3">
    <name type="scientific">Lacticaseibacillus baoqingensis</name>
    <dbReference type="NCBI Taxonomy" id="2486013"/>
    <lineage>
        <taxon>Bacteria</taxon>
        <taxon>Bacillati</taxon>
        <taxon>Bacillota</taxon>
        <taxon>Bacilli</taxon>
        <taxon>Lactobacillales</taxon>
        <taxon>Lactobacillaceae</taxon>
        <taxon>Lacticaseibacillus</taxon>
    </lineage>
</organism>
<protein>
    <submittedName>
        <fullName evidence="2">Alpha/beta hydrolase</fullName>
    </submittedName>
</protein>